<evidence type="ECO:0000256" key="16">
    <source>
        <dbReference type="ARBA" id="ARBA00040841"/>
    </source>
</evidence>
<keyword evidence="5" id="KW-0597">Phosphoprotein</keyword>
<dbReference type="PANTHER" id="PTHR45528">
    <property type="entry name" value="SENSOR HISTIDINE KINASE CPXA"/>
    <property type="match status" value="1"/>
</dbReference>
<evidence type="ECO:0000256" key="8">
    <source>
        <dbReference type="ARBA" id="ARBA00022741"/>
    </source>
</evidence>
<dbReference type="InterPro" id="IPR004358">
    <property type="entry name" value="Sig_transdc_His_kin-like_C"/>
</dbReference>
<dbReference type="EC" id="2.7.13.3" evidence="3"/>
<dbReference type="RefSeq" id="WP_198617098.1">
    <property type="nucleotide sequence ID" value="NZ_JABANU010000003.1"/>
</dbReference>
<evidence type="ECO:0000313" key="21">
    <source>
        <dbReference type="Proteomes" id="UP000751852"/>
    </source>
</evidence>
<keyword evidence="7 17" id="KW-0812">Transmembrane</keyword>
<evidence type="ECO:0000256" key="2">
    <source>
        <dbReference type="ARBA" id="ARBA00004651"/>
    </source>
</evidence>
<comment type="caution">
    <text evidence="20">The sequence shown here is derived from an EMBL/GenBank/DDBJ whole genome shotgun (WGS) entry which is preliminary data.</text>
</comment>
<evidence type="ECO:0000256" key="11">
    <source>
        <dbReference type="ARBA" id="ARBA00022989"/>
    </source>
</evidence>
<gene>
    <name evidence="20" type="ORF">HHH54_01685</name>
</gene>
<dbReference type="SMART" id="SM00304">
    <property type="entry name" value="HAMP"/>
    <property type="match status" value="1"/>
</dbReference>
<dbReference type="GO" id="GO:0016301">
    <property type="term" value="F:kinase activity"/>
    <property type="evidence" value="ECO:0007669"/>
    <property type="project" value="UniProtKB-KW"/>
</dbReference>
<organism evidence="20 21">
    <name type="scientific">Staphylococcus canis</name>
    <dbReference type="NCBI Taxonomy" id="2724942"/>
    <lineage>
        <taxon>Bacteria</taxon>
        <taxon>Bacillati</taxon>
        <taxon>Bacillota</taxon>
        <taxon>Bacilli</taxon>
        <taxon>Bacillales</taxon>
        <taxon>Staphylococcaceae</taxon>
        <taxon>Staphylococcus</taxon>
    </lineage>
</organism>
<dbReference type="SMART" id="SM00387">
    <property type="entry name" value="HATPase_c"/>
    <property type="match status" value="1"/>
</dbReference>
<evidence type="ECO:0000256" key="4">
    <source>
        <dbReference type="ARBA" id="ARBA00022475"/>
    </source>
</evidence>
<protein>
    <recommendedName>
        <fullName evidence="16">Heme sensor protein HssS</fullName>
        <ecNumber evidence="3">2.7.13.3</ecNumber>
    </recommendedName>
</protein>
<dbReference type="EMBL" id="JABANU010000003">
    <property type="protein sequence ID" value="MBI5974306.1"/>
    <property type="molecule type" value="Genomic_DNA"/>
</dbReference>
<evidence type="ECO:0000256" key="12">
    <source>
        <dbReference type="ARBA" id="ARBA00023012"/>
    </source>
</evidence>
<dbReference type="PANTHER" id="PTHR45528:SF11">
    <property type="entry name" value="HISTIDINE KINASE"/>
    <property type="match status" value="1"/>
</dbReference>
<dbReference type="InterPro" id="IPR005467">
    <property type="entry name" value="His_kinase_dom"/>
</dbReference>
<dbReference type="CDD" id="cd00075">
    <property type="entry name" value="HATPase"/>
    <property type="match status" value="1"/>
</dbReference>
<dbReference type="InterPro" id="IPR036890">
    <property type="entry name" value="HATPase_C_sf"/>
</dbReference>
<reference evidence="20 21" key="1">
    <citation type="submission" date="2020-04" db="EMBL/GenBank/DDBJ databases">
        <title>Staphylococcus species from domestic dog.</title>
        <authorList>
            <person name="Paterson G.K."/>
        </authorList>
    </citation>
    <scope>NUCLEOTIDE SEQUENCE [LARGE SCALE GENOMIC DNA]</scope>
    <source>
        <strain evidence="20 21">H16/1A</strain>
    </source>
</reference>
<dbReference type="Pfam" id="PF00672">
    <property type="entry name" value="HAMP"/>
    <property type="match status" value="1"/>
</dbReference>
<keyword evidence="4" id="KW-1003">Cell membrane</keyword>
<dbReference type="SUPFAM" id="SSF158472">
    <property type="entry name" value="HAMP domain-like"/>
    <property type="match status" value="1"/>
</dbReference>
<evidence type="ECO:0000256" key="15">
    <source>
        <dbReference type="ARBA" id="ARBA00037219"/>
    </source>
</evidence>
<dbReference type="InterPro" id="IPR050398">
    <property type="entry name" value="HssS/ArlS-like"/>
</dbReference>
<evidence type="ECO:0000313" key="20">
    <source>
        <dbReference type="EMBL" id="MBI5974306.1"/>
    </source>
</evidence>
<dbReference type="Pfam" id="PF00512">
    <property type="entry name" value="HisKA"/>
    <property type="match status" value="1"/>
</dbReference>
<dbReference type="CDD" id="cd00082">
    <property type="entry name" value="HisKA"/>
    <property type="match status" value="1"/>
</dbReference>
<dbReference type="InterPro" id="IPR003661">
    <property type="entry name" value="HisK_dim/P_dom"/>
</dbReference>
<keyword evidence="12" id="KW-0902">Two-component regulatory system</keyword>
<keyword evidence="10" id="KW-0067">ATP-binding</keyword>
<dbReference type="SMART" id="SM00388">
    <property type="entry name" value="HisKA"/>
    <property type="match status" value="1"/>
</dbReference>
<evidence type="ECO:0000256" key="13">
    <source>
        <dbReference type="ARBA" id="ARBA00023026"/>
    </source>
</evidence>
<comment type="function">
    <text evidence="15">Member of the two-component regulatory system HssS/HssR involved in intracellular heme homeostasis and tempering of staphylococcal virulence. HssS functions as a heme sensor histidine kinase which is autophosphorylated at a histidine residue and transfers its phosphate group to an aspartate residue of HssR. HssR/HssS activates the expression of hrtAB, an efflux pump, in response to extracellular heme, hemin, hemoglobin or blood.</text>
</comment>
<sequence length="457" mass="52943">MFKTLYSRFAIYTITVMLISAILSFLMTNIYYHFELKSHNDAKVMQTLQQAKAYQENEHQNFNQYMHLLGDLNFQIVVYDEAYHASHYGHPFRKHNLSRTAIARVLSGEDYHGIQNRPFNPVITGFFDNETRNTVGTLFETQHGRYAVFMRPDIGHAFGEFRIFLVVLLTLLIIISIALVIWSTFALVKPVQQLKLATSRMMEGDFNTPIAVTRNDEIGALQQHFDTMRIKLKQLDDMRQHFVQNVSHEMKTPLTHIHHLLTQLQNEKTPSQQSQYIERIYDETHRLSQLTRQLLLLSELDNDAHLKFDDKLELKGVIQDILQKEAYALDQKEQVVVYELKPIQYMGNERLLTQAIENIIRNAIKYTEPYGMIDIHLYDNQDTIVIAIQDDGPGMSPETLHHIFDRFYKNNAHTDSNGLGLAISKSIIERHHGTIEVESTLGEGTLFKIILPKASEI</sequence>
<dbReference type="Proteomes" id="UP000751852">
    <property type="component" value="Unassembled WGS sequence"/>
</dbReference>
<comment type="catalytic activity">
    <reaction evidence="1">
        <text>ATP + protein L-histidine = ADP + protein N-phospho-L-histidine.</text>
        <dbReference type="EC" id="2.7.13.3"/>
    </reaction>
</comment>
<evidence type="ECO:0000256" key="14">
    <source>
        <dbReference type="ARBA" id="ARBA00023136"/>
    </source>
</evidence>
<proteinExistence type="predicted"/>
<evidence type="ECO:0000256" key="7">
    <source>
        <dbReference type="ARBA" id="ARBA00022692"/>
    </source>
</evidence>
<feature type="domain" description="HAMP" evidence="19">
    <location>
        <begin position="185"/>
        <end position="237"/>
    </location>
</feature>
<dbReference type="Pfam" id="PF02518">
    <property type="entry name" value="HATPase_c"/>
    <property type="match status" value="1"/>
</dbReference>
<dbReference type="SUPFAM" id="SSF55874">
    <property type="entry name" value="ATPase domain of HSP90 chaperone/DNA topoisomerase II/histidine kinase"/>
    <property type="match status" value="1"/>
</dbReference>
<feature type="transmembrane region" description="Helical" evidence="17">
    <location>
        <begin position="163"/>
        <end position="188"/>
    </location>
</feature>
<keyword evidence="11 17" id="KW-1133">Transmembrane helix</keyword>
<dbReference type="PRINTS" id="PR00344">
    <property type="entry name" value="BCTRLSENSOR"/>
</dbReference>
<keyword evidence="13" id="KW-0843">Virulence</keyword>
<evidence type="ECO:0000256" key="1">
    <source>
        <dbReference type="ARBA" id="ARBA00000085"/>
    </source>
</evidence>
<dbReference type="InterPro" id="IPR003660">
    <property type="entry name" value="HAMP_dom"/>
</dbReference>
<dbReference type="SUPFAM" id="SSF47384">
    <property type="entry name" value="Homodimeric domain of signal transducing histidine kinase"/>
    <property type="match status" value="1"/>
</dbReference>
<keyword evidence="9 20" id="KW-0418">Kinase</keyword>
<comment type="subcellular location">
    <subcellularLocation>
        <location evidence="2">Cell membrane</location>
        <topology evidence="2">Multi-pass membrane protein</topology>
    </subcellularLocation>
</comment>
<evidence type="ECO:0000256" key="3">
    <source>
        <dbReference type="ARBA" id="ARBA00012438"/>
    </source>
</evidence>
<evidence type="ECO:0000256" key="10">
    <source>
        <dbReference type="ARBA" id="ARBA00022840"/>
    </source>
</evidence>
<evidence type="ECO:0000256" key="17">
    <source>
        <dbReference type="SAM" id="Phobius"/>
    </source>
</evidence>
<feature type="transmembrane region" description="Helical" evidence="17">
    <location>
        <begin position="9"/>
        <end position="32"/>
    </location>
</feature>
<dbReference type="PROSITE" id="PS50109">
    <property type="entry name" value="HIS_KIN"/>
    <property type="match status" value="1"/>
</dbReference>
<dbReference type="Gene3D" id="6.10.340.10">
    <property type="match status" value="1"/>
</dbReference>
<keyword evidence="8" id="KW-0547">Nucleotide-binding</keyword>
<dbReference type="Gene3D" id="1.10.287.130">
    <property type="match status" value="1"/>
</dbReference>
<feature type="domain" description="Histidine kinase" evidence="18">
    <location>
        <begin position="245"/>
        <end position="455"/>
    </location>
</feature>
<keyword evidence="14 17" id="KW-0472">Membrane</keyword>
<dbReference type="Gene3D" id="3.30.565.10">
    <property type="entry name" value="Histidine kinase-like ATPase, C-terminal domain"/>
    <property type="match status" value="1"/>
</dbReference>
<dbReference type="CDD" id="cd06225">
    <property type="entry name" value="HAMP"/>
    <property type="match status" value="1"/>
</dbReference>
<name>A0ABS0T6D4_9STAP</name>
<keyword evidence="21" id="KW-1185">Reference proteome</keyword>
<evidence type="ECO:0000259" key="18">
    <source>
        <dbReference type="PROSITE" id="PS50109"/>
    </source>
</evidence>
<evidence type="ECO:0000256" key="6">
    <source>
        <dbReference type="ARBA" id="ARBA00022679"/>
    </source>
</evidence>
<dbReference type="PROSITE" id="PS50885">
    <property type="entry name" value="HAMP"/>
    <property type="match status" value="1"/>
</dbReference>
<dbReference type="InterPro" id="IPR036097">
    <property type="entry name" value="HisK_dim/P_sf"/>
</dbReference>
<keyword evidence="6" id="KW-0808">Transferase</keyword>
<evidence type="ECO:0000259" key="19">
    <source>
        <dbReference type="PROSITE" id="PS50885"/>
    </source>
</evidence>
<evidence type="ECO:0000256" key="5">
    <source>
        <dbReference type="ARBA" id="ARBA00022553"/>
    </source>
</evidence>
<evidence type="ECO:0000256" key="9">
    <source>
        <dbReference type="ARBA" id="ARBA00022777"/>
    </source>
</evidence>
<dbReference type="InterPro" id="IPR003594">
    <property type="entry name" value="HATPase_dom"/>
</dbReference>
<accession>A0ABS0T6D4</accession>